<name>X1PPC9_9ZZZZ</name>
<organism evidence="1">
    <name type="scientific">marine sediment metagenome</name>
    <dbReference type="NCBI Taxonomy" id="412755"/>
    <lineage>
        <taxon>unclassified sequences</taxon>
        <taxon>metagenomes</taxon>
        <taxon>ecological metagenomes</taxon>
    </lineage>
</organism>
<accession>X1PPC9</accession>
<gene>
    <name evidence="1" type="ORF">S06H3_46437</name>
</gene>
<reference evidence="1" key="1">
    <citation type="journal article" date="2014" name="Front. Microbiol.">
        <title>High frequency of phylogenetically diverse reductive dehalogenase-homologous genes in deep subseafloor sedimentary metagenomes.</title>
        <authorList>
            <person name="Kawai M."/>
            <person name="Futagami T."/>
            <person name="Toyoda A."/>
            <person name="Takaki Y."/>
            <person name="Nishi S."/>
            <person name="Hori S."/>
            <person name="Arai W."/>
            <person name="Tsubouchi T."/>
            <person name="Morono Y."/>
            <person name="Uchiyama I."/>
            <person name="Ito T."/>
            <person name="Fujiyama A."/>
            <person name="Inagaki F."/>
            <person name="Takami H."/>
        </authorList>
    </citation>
    <scope>NUCLEOTIDE SEQUENCE</scope>
    <source>
        <strain evidence="1">Expedition CK06-06</strain>
    </source>
</reference>
<comment type="caution">
    <text evidence="1">The sequence shown here is derived from an EMBL/GenBank/DDBJ whole genome shotgun (WGS) entry which is preliminary data.</text>
</comment>
<sequence>EALKSIAKNLLGIDLLEVKIAKERELEKELDLDEEIELFENEIRRMREGNGSQSLVDEEELETYLGDGWEFVSVLPSRKILIRKEG</sequence>
<dbReference type="AlphaFoldDB" id="X1PPC9"/>
<proteinExistence type="predicted"/>
<evidence type="ECO:0000313" key="1">
    <source>
        <dbReference type="EMBL" id="GAI40900.1"/>
    </source>
</evidence>
<protein>
    <submittedName>
        <fullName evidence="1">Uncharacterized protein</fullName>
    </submittedName>
</protein>
<dbReference type="EMBL" id="BARV01029080">
    <property type="protein sequence ID" value="GAI40900.1"/>
    <property type="molecule type" value="Genomic_DNA"/>
</dbReference>
<feature type="non-terminal residue" evidence="1">
    <location>
        <position position="1"/>
    </location>
</feature>